<dbReference type="Proteomes" id="UP000664601">
    <property type="component" value="Unassembled WGS sequence"/>
</dbReference>
<dbReference type="InterPro" id="IPR003719">
    <property type="entry name" value="Phenazine_PhzF-like"/>
</dbReference>
<keyword evidence="2" id="KW-1185">Reference proteome</keyword>
<dbReference type="Pfam" id="PF02567">
    <property type="entry name" value="PhzC-PhzF"/>
    <property type="match status" value="1"/>
</dbReference>
<sequence>MPDAGITEDPATGSANGNLAAYLLKYNYFGKNQLQYNLRQGIEINRPSLLHIEASLIKDTYEIYVGGNVHLVAKGEWA</sequence>
<dbReference type="Gene3D" id="3.10.310.10">
    <property type="entry name" value="Diaminopimelate Epimerase, Chain A, domain 1"/>
    <property type="match status" value="1"/>
</dbReference>
<evidence type="ECO:0000313" key="1">
    <source>
        <dbReference type="EMBL" id="MBO1308817.1"/>
    </source>
</evidence>
<organism evidence="1 2">
    <name type="scientific">Candidatus Enterococcus moelleringii</name>
    <dbReference type="NCBI Taxonomy" id="2815325"/>
    <lineage>
        <taxon>Bacteria</taxon>
        <taxon>Bacillati</taxon>
        <taxon>Bacillota</taxon>
        <taxon>Bacilli</taxon>
        <taxon>Lactobacillales</taxon>
        <taxon>Enterococcaceae</taxon>
        <taxon>Enterococcus</taxon>
    </lineage>
</organism>
<name>A0ABS3LGQ1_9ENTE</name>
<comment type="caution">
    <text evidence="1">The sequence shown here is derived from an EMBL/GenBank/DDBJ whole genome shotgun (WGS) entry which is preliminary data.</text>
</comment>
<accession>A0ABS3LGQ1</accession>
<protein>
    <submittedName>
        <fullName evidence="1">PhzF family phenazine biosynthesis protein</fullName>
    </submittedName>
</protein>
<evidence type="ECO:0000313" key="2">
    <source>
        <dbReference type="Proteomes" id="UP000664601"/>
    </source>
</evidence>
<dbReference type="EMBL" id="JAFREM010000048">
    <property type="protein sequence ID" value="MBO1308817.1"/>
    <property type="molecule type" value="Genomic_DNA"/>
</dbReference>
<dbReference type="SUPFAM" id="SSF54506">
    <property type="entry name" value="Diaminopimelate epimerase-like"/>
    <property type="match status" value="1"/>
</dbReference>
<gene>
    <name evidence="1" type="ORF">JZO70_21775</name>
</gene>
<proteinExistence type="predicted"/>
<reference evidence="1 2" key="1">
    <citation type="submission" date="2021-03" db="EMBL/GenBank/DDBJ databases">
        <title>Enterococcal diversity collection.</title>
        <authorList>
            <person name="Gilmore M.S."/>
            <person name="Schwartzman J."/>
            <person name="Van Tyne D."/>
            <person name="Martin M."/>
            <person name="Earl A.M."/>
            <person name="Manson A.L."/>
            <person name="Straub T."/>
            <person name="Salamzade R."/>
            <person name="Saavedra J."/>
            <person name="Lebreton F."/>
            <person name="Prichula J."/>
            <person name="Schaufler K."/>
            <person name="Gaca A."/>
            <person name="Sgardioli B."/>
            <person name="Wagenaar J."/>
            <person name="Strong T."/>
        </authorList>
    </citation>
    <scope>NUCLEOTIDE SEQUENCE [LARGE SCALE GENOMIC DNA]</scope>
    <source>
        <strain evidence="1 2">669A</strain>
    </source>
</reference>